<evidence type="ECO:0000313" key="5">
    <source>
        <dbReference type="Proteomes" id="UP001392437"/>
    </source>
</evidence>
<sequence>MLAHRDTPRYHQQTQSADTIRGRFKRLITHDQSRRAGLLWDSPPSPPDLLRARDFDDSDRYNDNGSNYYQQLSDIAASRGGPSIAARAGLPPLPPPLSKLPKNEPEGFPSFFWTAEEDRQLLELRDQSKLDWEEIADRLMGQRSASACCSRYNRTLFNKQLEKMASKCRNNSGEQLPAVAEEREEEIYQGVPASLPPETSPHSPHPQTPMVISPTSSSLPGSREPLQDYHWLSTLSMDKEGDDQSFYQAQPPPLEPLEPSVADTCSEVLMKARFCLSLNL</sequence>
<dbReference type="EMBL" id="JAQQWP010000011">
    <property type="protein sequence ID" value="KAK8095756.1"/>
    <property type="molecule type" value="Genomic_DNA"/>
</dbReference>
<dbReference type="Gene3D" id="1.10.10.60">
    <property type="entry name" value="Homeodomain-like"/>
    <property type="match status" value="1"/>
</dbReference>
<dbReference type="InterPro" id="IPR009057">
    <property type="entry name" value="Homeodomain-like_sf"/>
</dbReference>
<accession>A0AAW0Q709</accession>
<evidence type="ECO:0008006" key="6">
    <source>
        <dbReference type="Google" id="ProtNLM"/>
    </source>
</evidence>
<gene>
    <name evidence="4" type="ORF">PG999_013778</name>
</gene>
<reference evidence="4 5" key="1">
    <citation type="submission" date="2023-01" db="EMBL/GenBank/DDBJ databases">
        <title>Analysis of 21 Apiospora genomes using comparative genomics revels a genus with tremendous synthesis potential of carbohydrate active enzymes and secondary metabolites.</title>
        <authorList>
            <person name="Sorensen T."/>
        </authorList>
    </citation>
    <scope>NUCLEOTIDE SEQUENCE [LARGE SCALE GENOMIC DNA]</scope>
    <source>
        <strain evidence="4 5">CBS 117206</strain>
    </source>
</reference>
<feature type="compositionally biased region" description="Pro residues" evidence="1">
    <location>
        <begin position="194"/>
        <end position="207"/>
    </location>
</feature>
<feature type="region of interest" description="Disordered" evidence="1">
    <location>
        <begin position="192"/>
        <end position="225"/>
    </location>
</feature>
<dbReference type="Proteomes" id="UP001392437">
    <property type="component" value="Unassembled WGS sequence"/>
</dbReference>
<dbReference type="PROSITE" id="PS50090">
    <property type="entry name" value="MYB_LIKE"/>
    <property type="match status" value="1"/>
</dbReference>
<feature type="domain" description="HTH myb-type" evidence="3">
    <location>
        <begin position="113"/>
        <end position="160"/>
    </location>
</feature>
<evidence type="ECO:0000259" key="2">
    <source>
        <dbReference type="PROSITE" id="PS50090"/>
    </source>
</evidence>
<feature type="region of interest" description="Disordered" evidence="1">
    <location>
        <begin position="168"/>
        <end position="187"/>
    </location>
</feature>
<dbReference type="PROSITE" id="PS51294">
    <property type="entry name" value="HTH_MYB"/>
    <property type="match status" value="1"/>
</dbReference>
<dbReference type="SMART" id="SM00717">
    <property type="entry name" value="SANT"/>
    <property type="match status" value="1"/>
</dbReference>
<feature type="region of interest" description="Disordered" evidence="1">
    <location>
        <begin position="1"/>
        <end position="21"/>
    </location>
</feature>
<evidence type="ECO:0000259" key="3">
    <source>
        <dbReference type="PROSITE" id="PS51294"/>
    </source>
</evidence>
<dbReference type="SUPFAM" id="SSF46689">
    <property type="entry name" value="Homeodomain-like"/>
    <property type="match status" value="1"/>
</dbReference>
<feature type="domain" description="Myb-like" evidence="2">
    <location>
        <begin position="113"/>
        <end position="156"/>
    </location>
</feature>
<evidence type="ECO:0000256" key="1">
    <source>
        <dbReference type="SAM" id="MobiDB-lite"/>
    </source>
</evidence>
<dbReference type="AlphaFoldDB" id="A0AAW0Q709"/>
<organism evidence="4 5">
    <name type="scientific">Apiospora kogelbergensis</name>
    <dbReference type="NCBI Taxonomy" id="1337665"/>
    <lineage>
        <taxon>Eukaryota</taxon>
        <taxon>Fungi</taxon>
        <taxon>Dikarya</taxon>
        <taxon>Ascomycota</taxon>
        <taxon>Pezizomycotina</taxon>
        <taxon>Sordariomycetes</taxon>
        <taxon>Xylariomycetidae</taxon>
        <taxon>Amphisphaeriales</taxon>
        <taxon>Apiosporaceae</taxon>
        <taxon>Apiospora</taxon>
    </lineage>
</organism>
<keyword evidence="5" id="KW-1185">Reference proteome</keyword>
<dbReference type="CDD" id="cd00167">
    <property type="entry name" value="SANT"/>
    <property type="match status" value="1"/>
</dbReference>
<dbReference type="InterPro" id="IPR017930">
    <property type="entry name" value="Myb_dom"/>
</dbReference>
<comment type="caution">
    <text evidence="4">The sequence shown here is derived from an EMBL/GenBank/DDBJ whole genome shotgun (WGS) entry which is preliminary data.</text>
</comment>
<protein>
    <recommendedName>
        <fullName evidence="6">Myb-like domain-containing protein</fullName>
    </recommendedName>
</protein>
<dbReference type="Pfam" id="PF13921">
    <property type="entry name" value="Myb_DNA-bind_6"/>
    <property type="match status" value="1"/>
</dbReference>
<dbReference type="InterPro" id="IPR001005">
    <property type="entry name" value="SANT/Myb"/>
</dbReference>
<evidence type="ECO:0000313" key="4">
    <source>
        <dbReference type="EMBL" id="KAK8095756.1"/>
    </source>
</evidence>
<proteinExistence type="predicted"/>
<name>A0AAW0Q709_9PEZI</name>